<evidence type="ECO:0000256" key="3">
    <source>
        <dbReference type="ARBA" id="ARBA00022840"/>
    </source>
</evidence>
<dbReference type="PANTHER" id="PTHR42939:SF1">
    <property type="entry name" value="ABC TRANSPORTER ATP-BINDING PROTEIN ALBC-RELATED"/>
    <property type="match status" value="1"/>
</dbReference>
<organism evidence="5 6">
    <name type="scientific">Syntrophomonas wolfei subsp. wolfei (strain DSM 2245B / Goettingen)</name>
    <dbReference type="NCBI Taxonomy" id="335541"/>
    <lineage>
        <taxon>Bacteria</taxon>
        <taxon>Bacillati</taxon>
        <taxon>Bacillota</taxon>
        <taxon>Clostridia</taxon>
        <taxon>Eubacteriales</taxon>
        <taxon>Syntrophomonadaceae</taxon>
        <taxon>Syntrophomonas</taxon>
    </lineage>
</organism>
<dbReference type="Proteomes" id="UP000001968">
    <property type="component" value="Chromosome"/>
</dbReference>
<dbReference type="InterPro" id="IPR003593">
    <property type="entry name" value="AAA+_ATPase"/>
</dbReference>
<keyword evidence="2" id="KW-0547">Nucleotide-binding</keyword>
<dbReference type="InterPro" id="IPR027417">
    <property type="entry name" value="P-loop_NTPase"/>
</dbReference>
<dbReference type="KEGG" id="swo:Swol_2243"/>
<dbReference type="PROSITE" id="PS50893">
    <property type="entry name" value="ABC_TRANSPORTER_2"/>
    <property type="match status" value="1"/>
</dbReference>
<dbReference type="eggNOG" id="COG1131">
    <property type="taxonomic scope" value="Bacteria"/>
</dbReference>
<evidence type="ECO:0000313" key="6">
    <source>
        <dbReference type="Proteomes" id="UP000001968"/>
    </source>
</evidence>
<accession>Q0AUS0</accession>
<dbReference type="Gene3D" id="3.40.50.300">
    <property type="entry name" value="P-loop containing nucleotide triphosphate hydrolases"/>
    <property type="match status" value="1"/>
</dbReference>
<name>Q0AUS0_SYNWW</name>
<reference evidence="6" key="1">
    <citation type="journal article" date="2010" name="Environ. Microbiol.">
        <title>The genome of Syntrophomonas wolfei: new insights into syntrophic metabolism and biohydrogen production.</title>
        <authorList>
            <person name="Sieber J.R."/>
            <person name="Sims D.R."/>
            <person name="Han C."/>
            <person name="Kim E."/>
            <person name="Lykidis A."/>
            <person name="Lapidus A.L."/>
            <person name="McDonnald E."/>
            <person name="Rohlin L."/>
            <person name="Culley D.E."/>
            <person name="Gunsalus R."/>
            <person name="McInerney M.J."/>
        </authorList>
    </citation>
    <scope>NUCLEOTIDE SEQUENCE [LARGE SCALE GENOMIC DNA]</scope>
    <source>
        <strain evidence="6">DSM 2245B / Goettingen</strain>
    </source>
</reference>
<dbReference type="SUPFAM" id="SSF52540">
    <property type="entry name" value="P-loop containing nucleoside triphosphate hydrolases"/>
    <property type="match status" value="1"/>
</dbReference>
<dbReference type="SMART" id="SM00382">
    <property type="entry name" value="AAA"/>
    <property type="match status" value="1"/>
</dbReference>
<sequence length="293" mass="33049">MYTMKIKELCKSYKNSSFTLQITDLSLEAGSIFGLLGPNGAGKTSLLKLLMDIVRPDMGYIEILGHRPFEREKLQAKISYMPENKNLYHNMTVKKMLDYASGIIPGWDNDKALELKNIFPLEGKKRISTLSYGEKTQLYAILTFARSADLFILDEPTRGLDPIMQEQMLQLIKEKSGQGKTIIFSSHQLGEIEESVDSLAMLRKGHMVLNGNLDDLKSELFLLKLEKSKISAIPPSTLDIIATHHQHKQSLILCQGGMEARQKLQADFAFLNPENVNIKDIFLILMENGGEEE</sequence>
<dbReference type="CDD" id="cd03230">
    <property type="entry name" value="ABC_DR_subfamily_A"/>
    <property type="match status" value="1"/>
</dbReference>
<dbReference type="HOGENOM" id="CLU_000604_1_2_9"/>
<evidence type="ECO:0000313" key="5">
    <source>
        <dbReference type="EMBL" id="ABI69534.1"/>
    </source>
</evidence>
<feature type="domain" description="ABC transporter" evidence="4">
    <location>
        <begin position="4"/>
        <end position="229"/>
    </location>
</feature>
<evidence type="ECO:0000259" key="4">
    <source>
        <dbReference type="PROSITE" id="PS50893"/>
    </source>
</evidence>
<dbReference type="Pfam" id="PF00005">
    <property type="entry name" value="ABC_tran"/>
    <property type="match status" value="1"/>
</dbReference>
<dbReference type="PANTHER" id="PTHR42939">
    <property type="entry name" value="ABC TRANSPORTER ATP-BINDING PROTEIN ALBC-RELATED"/>
    <property type="match status" value="1"/>
</dbReference>
<evidence type="ECO:0000256" key="2">
    <source>
        <dbReference type="ARBA" id="ARBA00022741"/>
    </source>
</evidence>
<protein>
    <submittedName>
        <fullName evidence="5">ABC-type multidrug transport system ATPase component-like protein</fullName>
    </submittedName>
</protein>
<keyword evidence="1" id="KW-0813">Transport</keyword>
<gene>
    <name evidence="5" type="ordered locus">Swol_2243</name>
</gene>
<dbReference type="STRING" id="335541.Swol_2243"/>
<dbReference type="GO" id="GO:0005524">
    <property type="term" value="F:ATP binding"/>
    <property type="evidence" value="ECO:0007669"/>
    <property type="project" value="UniProtKB-KW"/>
</dbReference>
<dbReference type="GO" id="GO:0016887">
    <property type="term" value="F:ATP hydrolysis activity"/>
    <property type="evidence" value="ECO:0007669"/>
    <property type="project" value="InterPro"/>
</dbReference>
<dbReference type="InterPro" id="IPR003439">
    <property type="entry name" value="ABC_transporter-like_ATP-bd"/>
</dbReference>
<dbReference type="InterPro" id="IPR051782">
    <property type="entry name" value="ABC_Transporter_VariousFunc"/>
</dbReference>
<dbReference type="EMBL" id="CP000448">
    <property type="protein sequence ID" value="ABI69534.1"/>
    <property type="molecule type" value="Genomic_DNA"/>
</dbReference>
<dbReference type="RefSeq" id="WP_011641618.1">
    <property type="nucleotide sequence ID" value="NC_008346.1"/>
</dbReference>
<dbReference type="AlphaFoldDB" id="Q0AUS0"/>
<evidence type="ECO:0000256" key="1">
    <source>
        <dbReference type="ARBA" id="ARBA00022448"/>
    </source>
</evidence>
<proteinExistence type="predicted"/>
<keyword evidence="6" id="KW-1185">Reference proteome</keyword>
<keyword evidence="3" id="KW-0067">ATP-binding</keyword>